<dbReference type="Proteomes" id="UP001362999">
    <property type="component" value="Unassembled WGS sequence"/>
</dbReference>
<comment type="caution">
    <text evidence="2">The sequence shown here is derived from an EMBL/GenBank/DDBJ whole genome shotgun (WGS) entry which is preliminary data.</text>
</comment>
<evidence type="ECO:0000313" key="3">
    <source>
        <dbReference type="Proteomes" id="UP001362999"/>
    </source>
</evidence>
<organism evidence="2 3">
    <name type="scientific">Favolaschia claudopus</name>
    <dbReference type="NCBI Taxonomy" id="2862362"/>
    <lineage>
        <taxon>Eukaryota</taxon>
        <taxon>Fungi</taxon>
        <taxon>Dikarya</taxon>
        <taxon>Basidiomycota</taxon>
        <taxon>Agaricomycotina</taxon>
        <taxon>Agaricomycetes</taxon>
        <taxon>Agaricomycetidae</taxon>
        <taxon>Agaricales</taxon>
        <taxon>Marasmiineae</taxon>
        <taxon>Mycenaceae</taxon>
        <taxon>Favolaschia</taxon>
    </lineage>
</organism>
<feature type="region of interest" description="Disordered" evidence="1">
    <location>
        <begin position="218"/>
        <end position="242"/>
    </location>
</feature>
<accession>A0AAW0C9C9</accession>
<evidence type="ECO:0000256" key="1">
    <source>
        <dbReference type="SAM" id="MobiDB-lite"/>
    </source>
</evidence>
<feature type="compositionally biased region" description="Basic and acidic residues" evidence="1">
    <location>
        <begin position="218"/>
        <end position="229"/>
    </location>
</feature>
<dbReference type="AlphaFoldDB" id="A0AAW0C9C9"/>
<name>A0AAW0C9C9_9AGAR</name>
<gene>
    <name evidence="2" type="ORF">R3P38DRAFT_3350736</name>
</gene>
<evidence type="ECO:0000313" key="2">
    <source>
        <dbReference type="EMBL" id="KAK7035623.1"/>
    </source>
</evidence>
<reference evidence="2 3" key="1">
    <citation type="journal article" date="2024" name="J Genomics">
        <title>Draft genome sequencing and assembly of Favolaschia claudopus CIRM-BRFM 2984 isolated from oak limbs.</title>
        <authorList>
            <person name="Navarro D."/>
            <person name="Drula E."/>
            <person name="Chaduli D."/>
            <person name="Cazenave R."/>
            <person name="Ahrendt S."/>
            <person name="Wang J."/>
            <person name="Lipzen A."/>
            <person name="Daum C."/>
            <person name="Barry K."/>
            <person name="Grigoriev I.V."/>
            <person name="Favel A."/>
            <person name="Rosso M.N."/>
            <person name="Martin F."/>
        </authorList>
    </citation>
    <scope>NUCLEOTIDE SEQUENCE [LARGE SCALE GENOMIC DNA]</scope>
    <source>
        <strain evidence="2 3">CIRM-BRFM 2984</strain>
    </source>
</reference>
<sequence length="319" mass="35168">MQWRRKPTGAALQAARRTRGRVDAPCFHAHFVDGAAQNHEIEPSMIYMPPTTLASPSLKPPAASLLPAFAVAVAFEGSSIHQTSTNGYVAMRRRIGQYSPIHLTRSPSISREKIGRRKGAAESRGRVDDTLRASKEQKLIARVLALSVAVGTCISRLDDEAPQTIRVARNPQPSVALLAARGNRVRTTRAGSAMAHSMASWRERGGERRDRAVLKSDRVDGGRGLDEPHATWTGKQKRSELDGRPGAQRYAQFVPAWRGKLAGLDAAPPLQLEWWFKLLGLSRTHCSVAVTCRQKIVKYAPDVEVIQRRPAQTHCKNIE</sequence>
<keyword evidence="3" id="KW-1185">Reference proteome</keyword>
<dbReference type="EMBL" id="JAWWNJ010000019">
    <property type="protein sequence ID" value="KAK7035623.1"/>
    <property type="molecule type" value="Genomic_DNA"/>
</dbReference>
<protein>
    <submittedName>
        <fullName evidence="2">Uncharacterized protein</fullName>
    </submittedName>
</protein>
<proteinExistence type="predicted"/>